<evidence type="ECO:0000256" key="5">
    <source>
        <dbReference type="RuleBase" id="RU362028"/>
    </source>
</evidence>
<feature type="domain" description="RNA-binding S4" evidence="6">
    <location>
        <begin position="14"/>
        <end position="70"/>
    </location>
</feature>
<evidence type="ECO:0000256" key="4">
    <source>
        <dbReference type="PROSITE-ProRule" id="PRU00182"/>
    </source>
</evidence>
<comment type="catalytic activity">
    <reaction evidence="5">
        <text>a uridine in RNA = a pseudouridine in RNA</text>
        <dbReference type="Rhea" id="RHEA:48348"/>
        <dbReference type="Rhea" id="RHEA-COMP:12068"/>
        <dbReference type="Rhea" id="RHEA-COMP:12069"/>
        <dbReference type="ChEBI" id="CHEBI:65314"/>
        <dbReference type="ChEBI" id="CHEBI:65315"/>
    </reaction>
</comment>
<dbReference type="InterPro" id="IPR050188">
    <property type="entry name" value="RluA_PseudoU_synthase"/>
</dbReference>
<dbReference type="PANTHER" id="PTHR21600">
    <property type="entry name" value="MITOCHONDRIAL RNA PSEUDOURIDINE SYNTHASE"/>
    <property type="match status" value="1"/>
</dbReference>
<dbReference type="CDD" id="cd00165">
    <property type="entry name" value="S4"/>
    <property type="match status" value="1"/>
</dbReference>
<dbReference type="Pfam" id="PF00849">
    <property type="entry name" value="PseudoU_synth_2"/>
    <property type="match status" value="1"/>
</dbReference>
<evidence type="ECO:0000256" key="3">
    <source>
        <dbReference type="PIRSR" id="PIRSR606225-1"/>
    </source>
</evidence>
<keyword evidence="4" id="KW-0694">RNA-binding</keyword>
<keyword evidence="2 5" id="KW-0413">Isomerase</keyword>
<evidence type="ECO:0000256" key="1">
    <source>
        <dbReference type="ARBA" id="ARBA00010876"/>
    </source>
</evidence>
<dbReference type="InterPro" id="IPR006145">
    <property type="entry name" value="PsdUridine_synth_RsuA/RluA"/>
</dbReference>
<feature type="active site" evidence="3">
    <location>
        <position position="140"/>
    </location>
</feature>
<gene>
    <name evidence="7" type="ORF">A2388_02920</name>
</gene>
<evidence type="ECO:0000313" key="7">
    <source>
        <dbReference type="EMBL" id="OHA55205.1"/>
    </source>
</evidence>
<dbReference type="GO" id="GO:0000455">
    <property type="term" value="P:enzyme-directed rRNA pseudouridine synthesis"/>
    <property type="evidence" value="ECO:0007669"/>
    <property type="project" value="TreeGrafter"/>
</dbReference>
<dbReference type="PANTHER" id="PTHR21600:SF44">
    <property type="entry name" value="RIBOSOMAL LARGE SUBUNIT PSEUDOURIDINE SYNTHASE D"/>
    <property type="match status" value="1"/>
</dbReference>
<reference evidence="7 8" key="1">
    <citation type="journal article" date="2016" name="Nat. Commun.">
        <title>Thousands of microbial genomes shed light on interconnected biogeochemical processes in an aquifer system.</title>
        <authorList>
            <person name="Anantharaman K."/>
            <person name="Brown C.T."/>
            <person name="Hug L.A."/>
            <person name="Sharon I."/>
            <person name="Castelle C.J."/>
            <person name="Probst A.J."/>
            <person name="Thomas B.C."/>
            <person name="Singh A."/>
            <person name="Wilkins M.J."/>
            <person name="Karaoz U."/>
            <person name="Brodie E.L."/>
            <person name="Williams K.H."/>
            <person name="Hubbard S.S."/>
            <person name="Banfield J.F."/>
        </authorList>
    </citation>
    <scope>NUCLEOTIDE SEQUENCE [LARGE SCALE GENOMIC DNA]</scope>
</reference>
<dbReference type="SUPFAM" id="SSF55174">
    <property type="entry name" value="Alpha-L RNA-binding motif"/>
    <property type="match status" value="1"/>
</dbReference>
<organism evidence="7 8">
    <name type="scientific">Candidatus Veblenbacteria bacterium RIFOXYB1_FULL_43_13</name>
    <dbReference type="NCBI Taxonomy" id="1802426"/>
    <lineage>
        <taxon>Bacteria</taxon>
        <taxon>Candidatus Vebleniibacteriota</taxon>
    </lineage>
</organism>
<comment type="function">
    <text evidence="5">Responsible for synthesis of pseudouridine from uracil.</text>
</comment>
<evidence type="ECO:0000256" key="2">
    <source>
        <dbReference type="ARBA" id="ARBA00023235"/>
    </source>
</evidence>
<dbReference type="EC" id="5.4.99.-" evidence="5"/>
<dbReference type="SMART" id="SM00363">
    <property type="entry name" value="S4"/>
    <property type="match status" value="1"/>
</dbReference>
<accession>A0A1G2Q3N2</accession>
<comment type="similarity">
    <text evidence="1 5">Belongs to the pseudouridine synthase RluA family.</text>
</comment>
<proteinExistence type="inferred from homology"/>
<dbReference type="PROSITE" id="PS50889">
    <property type="entry name" value="S4"/>
    <property type="match status" value="1"/>
</dbReference>
<dbReference type="SUPFAM" id="SSF55120">
    <property type="entry name" value="Pseudouridine synthase"/>
    <property type="match status" value="1"/>
</dbReference>
<dbReference type="InterPro" id="IPR006225">
    <property type="entry name" value="PsdUridine_synth_RluC/D"/>
</dbReference>
<dbReference type="GO" id="GO:0003723">
    <property type="term" value="F:RNA binding"/>
    <property type="evidence" value="ECO:0007669"/>
    <property type="project" value="UniProtKB-KW"/>
</dbReference>
<dbReference type="Proteomes" id="UP000177575">
    <property type="component" value="Unassembled WGS sequence"/>
</dbReference>
<dbReference type="AlphaFoldDB" id="A0A1G2Q3N2"/>
<dbReference type="CDD" id="cd02869">
    <property type="entry name" value="PseudoU_synth_RluA_like"/>
    <property type="match status" value="1"/>
</dbReference>
<dbReference type="InterPro" id="IPR006224">
    <property type="entry name" value="PsdUridine_synth_RluA-like_CS"/>
</dbReference>
<evidence type="ECO:0000259" key="6">
    <source>
        <dbReference type="SMART" id="SM00363"/>
    </source>
</evidence>
<dbReference type="GO" id="GO:0120159">
    <property type="term" value="F:rRNA pseudouridine synthase activity"/>
    <property type="evidence" value="ECO:0007669"/>
    <property type="project" value="UniProtKB-ARBA"/>
</dbReference>
<name>A0A1G2Q3N2_9BACT</name>
<sequence length="308" mass="34386">MNKSLSAPELHEPTRLDKFLHAALPDYSRSVLQRAIREGNITVNDKKVVVHHWLKSGDSIELKNLAEPIKITVTPNKDVLYKLIAETADYLIIDKPAGLVVHPAAGVNEPTLVDGLIAKYPEIASVGDDPLRPGIVHRLDREVSGLLVITRNNQMYEHLKKQFQDRTIDKEYVGLVIGQLSQPSGTINFPLARSKRNHGKIAARNKAGDDTREAITHYAVAKQWQKVTLLKLKLETGRTHQIRAHLAALGYPLVGDQLYRPPKLAFKNTPGRIFLHAQTLSFTDLASQRQTFSSPLPKELSDFLNSLS</sequence>
<dbReference type="InterPro" id="IPR036986">
    <property type="entry name" value="S4_RNA-bd_sf"/>
</dbReference>
<dbReference type="Gene3D" id="3.10.290.10">
    <property type="entry name" value="RNA-binding S4 domain"/>
    <property type="match status" value="1"/>
</dbReference>
<protein>
    <recommendedName>
        <fullName evidence="5">Pseudouridine synthase</fullName>
        <ecNumber evidence="5">5.4.99.-</ecNumber>
    </recommendedName>
</protein>
<dbReference type="EMBL" id="MHTC01000022">
    <property type="protein sequence ID" value="OHA55205.1"/>
    <property type="molecule type" value="Genomic_DNA"/>
</dbReference>
<comment type="caution">
    <text evidence="7">The sequence shown here is derived from an EMBL/GenBank/DDBJ whole genome shotgun (WGS) entry which is preliminary data.</text>
</comment>
<dbReference type="Pfam" id="PF01479">
    <property type="entry name" value="S4"/>
    <property type="match status" value="1"/>
</dbReference>
<evidence type="ECO:0000313" key="8">
    <source>
        <dbReference type="Proteomes" id="UP000177575"/>
    </source>
</evidence>
<dbReference type="Gene3D" id="3.30.2350.10">
    <property type="entry name" value="Pseudouridine synthase"/>
    <property type="match status" value="1"/>
</dbReference>
<dbReference type="NCBIfam" id="TIGR00005">
    <property type="entry name" value="rluA_subfam"/>
    <property type="match status" value="1"/>
</dbReference>
<dbReference type="InterPro" id="IPR002942">
    <property type="entry name" value="S4_RNA-bd"/>
</dbReference>
<dbReference type="InterPro" id="IPR020103">
    <property type="entry name" value="PsdUridine_synth_cat_dom_sf"/>
</dbReference>
<dbReference type="PROSITE" id="PS01129">
    <property type="entry name" value="PSI_RLU"/>
    <property type="match status" value="1"/>
</dbReference>